<evidence type="ECO:0000313" key="3">
    <source>
        <dbReference type="Proteomes" id="UP000261003"/>
    </source>
</evidence>
<name>A0A3E4WAK0_PHOVU</name>
<evidence type="ECO:0000313" key="4">
    <source>
        <dbReference type="Proteomes" id="UP000583639"/>
    </source>
</evidence>
<reference evidence="2 3" key="1">
    <citation type="submission" date="2018-08" db="EMBL/GenBank/DDBJ databases">
        <title>A genome reference for cultivated species of the human gut microbiota.</title>
        <authorList>
            <person name="Zou Y."/>
            <person name="Xue W."/>
            <person name="Luo G."/>
        </authorList>
    </citation>
    <scope>NUCLEOTIDE SEQUENCE [LARGE SCALE GENOMIC DNA]</scope>
    <source>
        <strain evidence="2 3">OM08-13BH</strain>
    </source>
</reference>
<comment type="caution">
    <text evidence="2">The sequence shown here is derived from an EMBL/GenBank/DDBJ whole genome shotgun (WGS) entry which is preliminary data.</text>
</comment>
<evidence type="ECO:0000313" key="1">
    <source>
        <dbReference type="EMBL" id="NMW42431.1"/>
    </source>
</evidence>
<dbReference type="EMBL" id="QSTG01000052">
    <property type="protein sequence ID" value="RGM39217.1"/>
    <property type="molecule type" value="Genomic_DNA"/>
</dbReference>
<reference evidence="1 4" key="2">
    <citation type="submission" date="2020-04" db="EMBL/GenBank/DDBJ databases">
        <title>A novel gut-associated lysogenic phage, Bacteroides phage BV01, alters the host transcriptome and bile acid metabolism in Bacteroides vulgatus.</title>
        <authorList>
            <person name="Campbell D.E."/>
            <person name="Ly L."/>
            <person name="Ridlon J.M."/>
            <person name="Hsiao A."/>
            <person name="Degnan P.H."/>
        </authorList>
    </citation>
    <scope>NUCLEOTIDE SEQUENCE [LARGE SCALE GENOMIC DNA]</scope>
    <source>
        <strain evidence="1 4">VPI-BV8526</strain>
    </source>
</reference>
<dbReference type="EMBL" id="JABDSI010000137">
    <property type="protein sequence ID" value="NMW42431.1"/>
    <property type="molecule type" value="Genomic_DNA"/>
</dbReference>
<gene>
    <name evidence="2" type="ORF">DXC16_20905</name>
    <name evidence="1" type="ORF">HKQ55_20465</name>
</gene>
<dbReference type="AlphaFoldDB" id="A0A3E4WAK0"/>
<organism evidence="2 3">
    <name type="scientific">Phocaeicola vulgatus</name>
    <name type="common">Bacteroides vulgatus</name>
    <dbReference type="NCBI Taxonomy" id="821"/>
    <lineage>
        <taxon>Bacteria</taxon>
        <taxon>Pseudomonadati</taxon>
        <taxon>Bacteroidota</taxon>
        <taxon>Bacteroidia</taxon>
        <taxon>Bacteroidales</taxon>
        <taxon>Bacteroidaceae</taxon>
        <taxon>Phocaeicola</taxon>
    </lineage>
</organism>
<proteinExistence type="predicted"/>
<dbReference type="RefSeq" id="WP_117720550.1">
    <property type="nucleotide sequence ID" value="NZ_JABDSI010000137.1"/>
</dbReference>
<dbReference type="Proteomes" id="UP000261003">
    <property type="component" value="Unassembled WGS sequence"/>
</dbReference>
<dbReference type="Proteomes" id="UP000583639">
    <property type="component" value="Unassembled WGS sequence"/>
</dbReference>
<accession>A0A3E4WAK0</accession>
<protein>
    <submittedName>
        <fullName evidence="2">Uncharacterized protein</fullName>
    </submittedName>
</protein>
<evidence type="ECO:0000313" key="2">
    <source>
        <dbReference type="EMBL" id="RGM39217.1"/>
    </source>
</evidence>
<sequence>MELNVLQFLCDGCFYCVCRDICLISESKNSFNDALERIKEMLSIYLSDKNYFRLQKMGWKVKGNSVIPINFAEDELVKYARDFLETEITNYQIIRIHVKIEPRD</sequence>